<reference evidence="2 3" key="1">
    <citation type="journal article" date="2018" name="Nat. Biotechnol.">
        <title>A standardized bacterial taxonomy based on genome phylogeny substantially revises the tree of life.</title>
        <authorList>
            <person name="Parks D.H."/>
            <person name="Chuvochina M."/>
            <person name="Waite D.W."/>
            <person name="Rinke C."/>
            <person name="Skarshewski A."/>
            <person name="Chaumeil P.A."/>
            <person name="Hugenholtz P."/>
        </authorList>
    </citation>
    <scope>NUCLEOTIDE SEQUENCE [LARGE SCALE GENOMIC DNA]</scope>
    <source>
        <strain evidence="2">UBA9359</strain>
    </source>
</reference>
<dbReference type="EMBL" id="DPMF01000245">
    <property type="protein sequence ID" value="HCV81453.1"/>
    <property type="molecule type" value="Genomic_DNA"/>
</dbReference>
<feature type="chain" id="PRO_5017545163" description="GLPGLI family protein" evidence="1">
    <location>
        <begin position="20"/>
        <end position="235"/>
    </location>
</feature>
<dbReference type="InterPro" id="IPR005901">
    <property type="entry name" value="GLPGLI"/>
</dbReference>
<sequence length="235" mass="26540">MIRILKFWSILLLSFSAFSQKGTICHYKIVDFKEFEIKKPDDKTHRYAVNTLNQAVEATLKFDFVLQFNDSVSSFQLVNQMDNDANKPGVAAIGHAVIGKGEFYQNSKKGIWLKTSETTGKKYTVQDSIDFDWVVTKETKTINGFTCFKAELPENKQIKEVWFTPQIPASFGPLGFGGLPGLIVEVKRGTFVLSLVEISTNQPVNIKKPDFGTLISAEKYSKMMDKMRGAIFKKN</sequence>
<evidence type="ECO:0000313" key="3">
    <source>
        <dbReference type="Proteomes" id="UP000264330"/>
    </source>
</evidence>
<feature type="signal peptide" evidence="1">
    <location>
        <begin position="1"/>
        <end position="19"/>
    </location>
</feature>
<name>A0A3D5J0H0_9FLAO</name>
<gene>
    <name evidence="2" type="ORF">DGQ38_10440</name>
</gene>
<comment type="caution">
    <text evidence="2">The sequence shown here is derived from an EMBL/GenBank/DDBJ whole genome shotgun (WGS) entry which is preliminary data.</text>
</comment>
<accession>A0A3D5J0H0</accession>
<proteinExistence type="predicted"/>
<dbReference type="AlphaFoldDB" id="A0A3D5J0H0"/>
<evidence type="ECO:0000256" key="1">
    <source>
        <dbReference type="SAM" id="SignalP"/>
    </source>
</evidence>
<dbReference type="Pfam" id="PF09697">
    <property type="entry name" value="Porph_ging"/>
    <property type="match status" value="1"/>
</dbReference>
<dbReference type="Proteomes" id="UP000264330">
    <property type="component" value="Unassembled WGS sequence"/>
</dbReference>
<keyword evidence="1" id="KW-0732">Signal</keyword>
<protein>
    <recommendedName>
        <fullName evidence="4">GLPGLI family protein</fullName>
    </recommendedName>
</protein>
<dbReference type="NCBIfam" id="TIGR01200">
    <property type="entry name" value="GLPGLI"/>
    <property type="match status" value="1"/>
</dbReference>
<evidence type="ECO:0008006" key="4">
    <source>
        <dbReference type="Google" id="ProtNLM"/>
    </source>
</evidence>
<evidence type="ECO:0000313" key="2">
    <source>
        <dbReference type="EMBL" id="HCV81453.1"/>
    </source>
</evidence>
<organism evidence="2 3">
    <name type="scientific">Zunongwangia profunda</name>
    <dbReference type="NCBI Taxonomy" id="398743"/>
    <lineage>
        <taxon>Bacteria</taxon>
        <taxon>Pseudomonadati</taxon>
        <taxon>Bacteroidota</taxon>
        <taxon>Flavobacteriia</taxon>
        <taxon>Flavobacteriales</taxon>
        <taxon>Flavobacteriaceae</taxon>
        <taxon>Zunongwangia</taxon>
    </lineage>
</organism>